<gene>
    <name evidence="2" type="ORF">EBN88_29585</name>
</gene>
<protein>
    <submittedName>
        <fullName evidence="2">Uncharacterized protein</fullName>
    </submittedName>
</protein>
<proteinExistence type="predicted"/>
<evidence type="ECO:0000313" key="2">
    <source>
        <dbReference type="EMBL" id="RMI27423.1"/>
    </source>
</evidence>
<feature type="transmembrane region" description="Helical" evidence="1">
    <location>
        <begin position="35"/>
        <end position="55"/>
    </location>
</feature>
<dbReference type="EMBL" id="RFFJ01000360">
    <property type="protein sequence ID" value="RMI27423.1"/>
    <property type="molecule type" value="Genomic_DNA"/>
</dbReference>
<accession>A0A3M2KT61</accession>
<name>A0A3M2KT61_9ACTN</name>
<keyword evidence="3" id="KW-1185">Reference proteome</keyword>
<reference evidence="2 3" key="1">
    <citation type="submission" date="2018-10" db="EMBL/GenBank/DDBJ databases">
        <title>Isolation, diversity and antifungal activity of actinobacteria from wheat.</title>
        <authorList>
            <person name="Han C."/>
        </authorList>
    </citation>
    <scope>NUCLEOTIDE SEQUENCE [LARGE SCALE GENOMIC DNA]</scope>
    <source>
        <strain evidence="2 3">NEAU-YY642</strain>
    </source>
</reference>
<dbReference type="AlphaFoldDB" id="A0A3M2KT61"/>
<dbReference type="Proteomes" id="UP000278673">
    <property type="component" value="Unassembled WGS sequence"/>
</dbReference>
<sequence>MRERQPWRGRAVAVQAAVGCVATGVAIASPWGYALAGGGLALAAGALLRVGGGWADRRVLAALRRGALAS</sequence>
<evidence type="ECO:0000256" key="1">
    <source>
        <dbReference type="SAM" id="Phobius"/>
    </source>
</evidence>
<organism evidence="2 3">
    <name type="scientific">Streptomyces triticirhizae</name>
    <dbReference type="NCBI Taxonomy" id="2483353"/>
    <lineage>
        <taxon>Bacteria</taxon>
        <taxon>Bacillati</taxon>
        <taxon>Actinomycetota</taxon>
        <taxon>Actinomycetes</taxon>
        <taxon>Kitasatosporales</taxon>
        <taxon>Streptomycetaceae</taxon>
        <taxon>Streptomyces</taxon>
    </lineage>
</organism>
<keyword evidence="1" id="KW-0472">Membrane</keyword>
<comment type="caution">
    <text evidence="2">The sequence shown here is derived from an EMBL/GenBank/DDBJ whole genome shotgun (WGS) entry which is preliminary data.</text>
</comment>
<dbReference type="RefSeq" id="WP_147472913.1">
    <property type="nucleotide sequence ID" value="NZ_RFFJ01000360.1"/>
</dbReference>
<feature type="non-terminal residue" evidence="2">
    <location>
        <position position="70"/>
    </location>
</feature>
<feature type="transmembrane region" description="Helical" evidence="1">
    <location>
        <begin position="12"/>
        <end position="29"/>
    </location>
</feature>
<evidence type="ECO:0000313" key="3">
    <source>
        <dbReference type="Proteomes" id="UP000278673"/>
    </source>
</evidence>
<keyword evidence="1" id="KW-0812">Transmembrane</keyword>
<keyword evidence="1" id="KW-1133">Transmembrane helix</keyword>